<dbReference type="PROSITE" id="PS51925">
    <property type="entry name" value="SWIB_MDM2"/>
    <property type="match status" value="1"/>
</dbReference>
<dbReference type="InterPro" id="IPR003121">
    <property type="entry name" value="SWIB_MDM2_domain"/>
</dbReference>
<reference evidence="3" key="1">
    <citation type="journal article" date="2020" name="Nature">
        <title>Giant virus diversity and host interactions through global metagenomics.</title>
        <authorList>
            <person name="Schulz F."/>
            <person name="Roux S."/>
            <person name="Paez-Espino D."/>
            <person name="Jungbluth S."/>
            <person name="Walsh D.A."/>
            <person name="Denef V.J."/>
            <person name="McMahon K.D."/>
            <person name="Konstantinidis K.T."/>
            <person name="Eloe-Fadrosh E.A."/>
            <person name="Kyrpides N.C."/>
            <person name="Woyke T."/>
        </authorList>
    </citation>
    <scope>NUCLEOTIDE SEQUENCE</scope>
    <source>
        <strain evidence="3">GVMAG-M-3300025890-48</strain>
    </source>
</reference>
<protein>
    <recommendedName>
        <fullName evidence="2">DM2 domain-containing protein</fullName>
    </recommendedName>
</protein>
<evidence type="ECO:0000256" key="1">
    <source>
        <dbReference type="SAM" id="MobiDB-lite"/>
    </source>
</evidence>
<dbReference type="CDD" id="cd10567">
    <property type="entry name" value="SWIB-MDM2_like"/>
    <property type="match status" value="1"/>
</dbReference>
<dbReference type="EMBL" id="MN740368">
    <property type="protein sequence ID" value="QHU03017.1"/>
    <property type="molecule type" value="Genomic_DNA"/>
</dbReference>
<dbReference type="PANTHER" id="PTHR13844">
    <property type="entry name" value="SWI/SNF-RELATED MATRIX-ASSOCIATED ACTIN-DEPENDENT REGULATOR OF CHROMATIN SUBFAMILY D"/>
    <property type="match status" value="1"/>
</dbReference>
<evidence type="ECO:0000313" key="3">
    <source>
        <dbReference type="EMBL" id="QHU03017.1"/>
    </source>
</evidence>
<dbReference type="InterPro" id="IPR036885">
    <property type="entry name" value="SWIB_MDM2_dom_sf"/>
</dbReference>
<sequence>MPRTKKDKTKKTTAKKAPKVNKVVKEEPVQVAAPVENVVEKKEVTSDQVIAAEFLSIVASIQEVSSKLTALKNQLRALEKKAVREIKAANKRSKKNAKKGNRTPSGFIKPTAISDQLAKFLGKEKGTQMARTDVTKEINTYIRAHKLQDPKNGRIILADGKLTKLLNLQKEDELTYFNLQKFMKPHFATATTKATGIIYA</sequence>
<dbReference type="SUPFAM" id="SSF47592">
    <property type="entry name" value="SWIB/MDM2 domain"/>
    <property type="match status" value="1"/>
</dbReference>
<proteinExistence type="predicted"/>
<feature type="domain" description="DM2" evidence="2">
    <location>
        <begin position="106"/>
        <end position="189"/>
    </location>
</feature>
<dbReference type="Gene3D" id="1.10.245.10">
    <property type="entry name" value="SWIB/MDM2 domain"/>
    <property type="match status" value="1"/>
</dbReference>
<organism evidence="3">
    <name type="scientific">viral metagenome</name>
    <dbReference type="NCBI Taxonomy" id="1070528"/>
    <lineage>
        <taxon>unclassified sequences</taxon>
        <taxon>metagenomes</taxon>
        <taxon>organismal metagenomes</taxon>
    </lineage>
</organism>
<dbReference type="InterPro" id="IPR019835">
    <property type="entry name" value="SWIB_domain"/>
</dbReference>
<name>A0A6C0JEU7_9ZZZZ</name>
<feature type="compositionally biased region" description="Basic residues" evidence="1">
    <location>
        <begin position="89"/>
        <end position="101"/>
    </location>
</feature>
<evidence type="ECO:0000259" key="2">
    <source>
        <dbReference type="PROSITE" id="PS51925"/>
    </source>
</evidence>
<feature type="region of interest" description="Disordered" evidence="1">
    <location>
        <begin position="89"/>
        <end position="108"/>
    </location>
</feature>
<dbReference type="SMART" id="SM00151">
    <property type="entry name" value="SWIB"/>
    <property type="match status" value="1"/>
</dbReference>
<dbReference type="AlphaFoldDB" id="A0A6C0JEU7"/>
<dbReference type="Pfam" id="PF02201">
    <property type="entry name" value="SWIB"/>
    <property type="match status" value="1"/>
</dbReference>
<accession>A0A6C0JEU7</accession>